<comment type="caution">
    <text evidence="1">The sequence shown here is derived from an EMBL/GenBank/DDBJ whole genome shotgun (WGS) entry which is preliminary data.</text>
</comment>
<dbReference type="AlphaFoldDB" id="A0AAD4MFQ4"/>
<reference evidence="1" key="1">
    <citation type="submission" date="2022-01" db="EMBL/GenBank/DDBJ databases">
        <title>Genome Sequence Resource for Two Populations of Ditylenchus destructor, the Migratory Endoparasitic Phytonematode.</title>
        <authorList>
            <person name="Zhang H."/>
            <person name="Lin R."/>
            <person name="Xie B."/>
        </authorList>
    </citation>
    <scope>NUCLEOTIDE SEQUENCE</scope>
    <source>
        <strain evidence="1">BazhouSP</strain>
    </source>
</reference>
<dbReference type="EMBL" id="JAKKPZ010001212">
    <property type="protein sequence ID" value="KAI1690441.1"/>
    <property type="molecule type" value="Genomic_DNA"/>
</dbReference>
<evidence type="ECO:0000313" key="1">
    <source>
        <dbReference type="EMBL" id="KAI1690441.1"/>
    </source>
</evidence>
<gene>
    <name evidence="1" type="ORF">DdX_22475</name>
</gene>
<protein>
    <submittedName>
        <fullName evidence="1">Uncharacterized protein</fullName>
    </submittedName>
</protein>
<keyword evidence="2" id="KW-1185">Reference proteome</keyword>
<evidence type="ECO:0000313" key="2">
    <source>
        <dbReference type="Proteomes" id="UP001201812"/>
    </source>
</evidence>
<dbReference type="Proteomes" id="UP001201812">
    <property type="component" value="Unassembled WGS sequence"/>
</dbReference>
<sequence>MEQSSYSDLIYSSLKLKFELLKAFEGIFDYLYITCWDKAKPPDGIVYDMHYHLQPHRALACFSKQFRKEMDKEQTNMALYTTLLSDIEELEKYFSESFDTVIFIAVEEGPCTDAQSYGKIREFVHTKFLDKPFKEIKDKLNSTINNEFTFDAEKFVEEMFKECL</sequence>
<name>A0AAD4MFQ4_9BILA</name>
<proteinExistence type="predicted"/>
<accession>A0AAD4MFQ4</accession>
<organism evidence="1 2">
    <name type="scientific">Ditylenchus destructor</name>
    <dbReference type="NCBI Taxonomy" id="166010"/>
    <lineage>
        <taxon>Eukaryota</taxon>
        <taxon>Metazoa</taxon>
        <taxon>Ecdysozoa</taxon>
        <taxon>Nematoda</taxon>
        <taxon>Chromadorea</taxon>
        <taxon>Rhabditida</taxon>
        <taxon>Tylenchina</taxon>
        <taxon>Tylenchomorpha</taxon>
        <taxon>Sphaerularioidea</taxon>
        <taxon>Anguinidae</taxon>
        <taxon>Anguininae</taxon>
        <taxon>Ditylenchus</taxon>
    </lineage>
</organism>